<dbReference type="GO" id="GO:0005930">
    <property type="term" value="C:axoneme"/>
    <property type="evidence" value="ECO:0007669"/>
    <property type="project" value="TreeGrafter"/>
</dbReference>
<dbReference type="Gene3D" id="2.60.40.10">
    <property type="entry name" value="Immunoglobulins"/>
    <property type="match status" value="3"/>
</dbReference>
<dbReference type="Pfam" id="PF22544">
    <property type="entry name" value="HYDIN_VesB_CFA65-like_Ig"/>
    <property type="match status" value="1"/>
</dbReference>
<comment type="caution">
    <text evidence="7">The sequence shown here is derived from an EMBL/GenBank/DDBJ whole genome shotgun (WGS) entry which is preliminary data.</text>
</comment>
<evidence type="ECO:0000256" key="1">
    <source>
        <dbReference type="ARBA" id="ARBA00004138"/>
    </source>
</evidence>
<dbReference type="OrthoDB" id="6019872at2759"/>
<evidence type="ECO:0000256" key="2">
    <source>
        <dbReference type="ARBA" id="ARBA00004496"/>
    </source>
</evidence>
<evidence type="ECO:0000256" key="4">
    <source>
        <dbReference type="ARBA" id="ARBA00023069"/>
    </source>
</evidence>
<feature type="domain" description="HYDIN/VesB/CFA65-like Ig-like" evidence="6">
    <location>
        <begin position="924"/>
        <end position="1009"/>
    </location>
</feature>
<dbReference type="EMBL" id="MU827309">
    <property type="protein sequence ID" value="KAJ7360565.1"/>
    <property type="molecule type" value="Genomic_DNA"/>
</dbReference>
<dbReference type="InterPro" id="IPR013783">
    <property type="entry name" value="Ig-like_fold"/>
</dbReference>
<dbReference type="PANTHER" id="PTHR23053:SF0">
    <property type="entry name" value="HYDROCEPHALUS-INDUCING PROTEIN HOMOLOG"/>
    <property type="match status" value="1"/>
</dbReference>
<dbReference type="PANTHER" id="PTHR23053">
    <property type="entry name" value="DLEC1 DELETED IN LUNG AND ESOPHAGEAL CANCER 1"/>
    <property type="match status" value="1"/>
</dbReference>
<sequence length="1438" mass="159799">MPLDEGEDDADPKSRVHTLSVVVPMGKTADFAIEFNPSLVGRLAGEIRLTVVDNPYEECTVQLIGEGYEDEVTIDNIRCYVHTEEQAAAERRLTTTLQHQEKITSNSATAQCDGYLLFKGAKTYSASNIPCKVTKIKLGEAQDKAVDWDDRMRTVKWVDMTPEEEPSTGTRKALDRLRRRLSRWKMEPPYTALENSTKDVELLLTAVCDYAKYRCKVENITSKIHSCFSHVCTVLQCLTKAMFNSTTSGIFNLLINPKLSIGGTAGARTRKTRKLCGAINQPAHGSSLNLRGGVLSTAPYTCTALAQRPAPPWPESGSIPAGKKGSFVVKFSPLDVSEYEAVVTLSATNLPSDAGGFFIPVRGRSLLPYCHFELEESDYVSGGRRNPELKGPGGAPRGLPWIPVPRSLSSNRASQGQEHQFVWTSEDTLDGAPPETVNFRCLTPEGNVLSGKKHEMVFEYVSDSLDLVESFWRFFVPEYNISIPFVMVGHTFEPALSFDRSHINFREMLLGHPAKETIQLVNEENIPFTFSFSESSCHTEGYASSLAVEPMSGTILPKARLPIEISFTATEQKEVNFNVLCHVKKKTSPLTLNIKAEGYAMNAQLICEDSQGNKVELTSKGTNRINLGMIEINEKATRQLFVINSGKFNFDFSWEIHNRTKLKGLRVSDGEKLVSVIPRAGRYRVAPITNGPTFTINLTGTGVQPGLNFSFVRHDFGPCFLYRAGMPLRRTTLIIKNEDTKDISIESQYEELCTPGGTLPARCLIPNQAMQVDIVFYPRDARRYHEIIPFEINGLSTMNVDIFGEGTDMKVEVANPSDRKVNFGALRVGQTNQRNLKLVNRSPAPITSPWLSRQLWWRYRQANILTINPSTEITLRANGGTCGVELTFKPKTRIPQFTEEVMLECAGMSQPIFVVTGCCQGIEITLDSDSVPFGAVVLGSRSTRKLIMHNTGDIGAAFTWNVEKFQPDFSISPVKGYISPGMEVSFEIVFHPTVVNHDIRYESLRCAIEGGKALKLVLTGSCIPQTPLKEVLHFATHVRTRDTRNLVIHNRTNQLWMLRPVIDGEYWSGPDTITVEPQQSKNYEITYRPLTMTQEGKKHMGSVFFALPDGNGLLYNVTGSAEGPKPVNNIQREVPCKTPYTEMLTVTNWLRRPQRFRVIIEMLKPDKPDSATTLKGLDYIDVPGLSKREYRLNFFAHKEGTFSAKVVFRNEQSGEYLFYYVTFKAVPPGVMATIDLATPIRKSTSHVVTLHNPLSIPVTFNSQCSVADIQLPPSFTVPPLSEGSCMFEYLPLKAGELTGRLSFSSSELGVYQYDLNLTATPAGTEAPVHFRAGLGTSQSQTCRFVNFAKSKVEYSCKVDNTDFHVEKNITAASASSGGTEVGVEVTYEPSRLGDTRATLTVFSAVGGEYVFPLFGHCSPPKTSRSLLNQGWRYHVHSV</sequence>
<dbReference type="GO" id="GO:1904158">
    <property type="term" value="P:axonemal central apparatus assembly"/>
    <property type="evidence" value="ECO:0007669"/>
    <property type="project" value="TreeGrafter"/>
</dbReference>
<keyword evidence="8" id="KW-1185">Reference proteome</keyword>
<gene>
    <name evidence="7" type="ORF">OS493_015669</name>
</gene>
<accession>A0A9X0CMR5</accession>
<evidence type="ECO:0000256" key="5">
    <source>
        <dbReference type="ARBA" id="ARBA00023273"/>
    </source>
</evidence>
<keyword evidence="4" id="KW-0969">Cilium</keyword>
<comment type="subcellular location">
    <subcellularLocation>
        <location evidence="1">Cell projection</location>
        <location evidence="1">Cilium</location>
    </subcellularLocation>
    <subcellularLocation>
        <location evidence="2">Cytoplasm</location>
    </subcellularLocation>
</comment>
<organism evidence="7 8">
    <name type="scientific">Desmophyllum pertusum</name>
    <dbReference type="NCBI Taxonomy" id="174260"/>
    <lineage>
        <taxon>Eukaryota</taxon>
        <taxon>Metazoa</taxon>
        <taxon>Cnidaria</taxon>
        <taxon>Anthozoa</taxon>
        <taxon>Hexacorallia</taxon>
        <taxon>Scleractinia</taxon>
        <taxon>Caryophylliina</taxon>
        <taxon>Caryophylliidae</taxon>
        <taxon>Desmophyllum</taxon>
    </lineage>
</organism>
<proteinExistence type="predicted"/>
<dbReference type="InterPro" id="IPR053879">
    <property type="entry name" value="HYDIN_VesB_CFA65-like_Ig"/>
</dbReference>
<evidence type="ECO:0000313" key="7">
    <source>
        <dbReference type="EMBL" id="KAJ7360565.1"/>
    </source>
</evidence>
<evidence type="ECO:0000259" key="6">
    <source>
        <dbReference type="Pfam" id="PF22544"/>
    </source>
</evidence>
<keyword evidence="5" id="KW-0966">Cell projection</keyword>
<dbReference type="InterPro" id="IPR033305">
    <property type="entry name" value="Hydin-like"/>
</dbReference>
<dbReference type="GO" id="GO:0003341">
    <property type="term" value="P:cilium movement"/>
    <property type="evidence" value="ECO:0007669"/>
    <property type="project" value="TreeGrafter"/>
</dbReference>
<evidence type="ECO:0000256" key="3">
    <source>
        <dbReference type="ARBA" id="ARBA00022490"/>
    </source>
</evidence>
<name>A0A9X0CMR5_9CNID</name>
<dbReference type="NCBIfam" id="NF012200">
    <property type="entry name" value="choice_anch_D"/>
    <property type="match status" value="1"/>
</dbReference>
<reference evidence="7" key="1">
    <citation type="submission" date="2023-01" db="EMBL/GenBank/DDBJ databases">
        <title>Genome assembly of the deep-sea coral Lophelia pertusa.</title>
        <authorList>
            <person name="Herrera S."/>
            <person name="Cordes E."/>
        </authorList>
    </citation>
    <scope>NUCLEOTIDE SEQUENCE</scope>
    <source>
        <strain evidence="7">USNM1676648</strain>
        <tissue evidence="7">Polyp</tissue>
    </source>
</reference>
<evidence type="ECO:0000313" key="8">
    <source>
        <dbReference type="Proteomes" id="UP001163046"/>
    </source>
</evidence>
<dbReference type="Proteomes" id="UP001163046">
    <property type="component" value="Unassembled WGS sequence"/>
</dbReference>
<keyword evidence="3" id="KW-0963">Cytoplasm</keyword>
<protein>
    <recommendedName>
        <fullName evidence="6">HYDIN/VesB/CFA65-like Ig-like domain-containing protein</fullName>
    </recommendedName>
</protein>
<dbReference type="Pfam" id="PF23316">
    <property type="entry name" value="Ig_DLEC1_6th"/>
    <property type="match status" value="1"/>
</dbReference>